<evidence type="ECO:0000313" key="4">
    <source>
        <dbReference type="Proteomes" id="UP001163726"/>
    </source>
</evidence>
<organism evidence="3 4">
    <name type="scientific">Catenovulum adriaticum</name>
    <dbReference type="NCBI Taxonomy" id="2984846"/>
    <lineage>
        <taxon>Bacteria</taxon>
        <taxon>Pseudomonadati</taxon>
        <taxon>Pseudomonadota</taxon>
        <taxon>Gammaproteobacteria</taxon>
        <taxon>Alteromonadales</taxon>
        <taxon>Alteromonadaceae</taxon>
        <taxon>Catenovulum</taxon>
    </lineage>
</organism>
<dbReference type="NCBIfam" id="NF033559">
    <property type="entry name" value="transpos_IS1634"/>
    <property type="match status" value="1"/>
</dbReference>
<gene>
    <name evidence="3" type="ORF">OLW01_10635</name>
</gene>
<dbReference type="InterPro" id="IPR012337">
    <property type="entry name" value="RNaseH-like_sf"/>
</dbReference>
<dbReference type="Proteomes" id="UP001163726">
    <property type="component" value="Chromosome"/>
</dbReference>
<dbReference type="EMBL" id="CP109965">
    <property type="protein sequence ID" value="WAJ69613.1"/>
    <property type="molecule type" value="Genomic_DNA"/>
</dbReference>
<dbReference type="InterPro" id="IPR025457">
    <property type="entry name" value="DUF4277"/>
</dbReference>
<evidence type="ECO:0000259" key="1">
    <source>
        <dbReference type="Pfam" id="PF01609"/>
    </source>
</evidence>
<feature type="domain" description="DUF4277" evidence="2">
    <location>
        <begin position="6"/>
        <end position="110"/>
    </location>
</feature>
<feature type="domain" description="Transposase IS4-like" evidence="1">
    <location>
        <begin position="127"/>
        <end position="456"/>
    </location>
</feature>
<evidence type="ECO:0000259" key="2">
    <source>
        <dbReference type="Pfam" id="PF14104"/>
    </source>
</evidence>
<reference evidence="3" key="1">
    <citation type="submission" date="2022-10" db="EMBL/GenBank/DDBJ databases">
        <title>Catenovulum adriacola sp. nov. isolated in the Harbour of Susak.</title>
        <authorList>
            <person name="Schoch T."/>
            <person name="Reich S.J."/>
            <person name="Stoeferle S."/>
            <person name="Flaiz M."/>
            <person name="Kazda M."/>
            <person name="Riedel C.U."/>
            <person name="Duerre P."/>
        </authorList>
    </citation>
    <scope>NUCLEOTIDE SEQUENCE</scope>
    <source>
        <strain evidence="3">TS8</strain>
    </source>
</reference>
<dbReference type="InterPro" id="IPR002559">
    <property type="entry name" value="Transposase_11"/>
</dbReference>
<dbReference type="PANTHER" id="PTHR34614">
    <property type="match status" value="1"/>
</dbReference>
<sequence>MPNPFTKTLEHHGLVAGFCHEIQLVDLIDRKLGQSNDRTLSFGQLVLAMVINGLGFTGRTLHMYSEYFKDKPLERLIGEGVKAEQINDDALGRCLDKLYEFGVSSLYQDLGETVVSHLGLGGESLHLDSTSFHYDGQSNDVDDDVNTIHIAKGYSRDHRPDLNQVVLNLICENQSGIPVYMKPASGNCNDMDGFKKIVKAHVNSLKAAQRCRYLVGDAALYVQESLSHLQQINQLFITRVPQTLKEAKTLIKLAPTLSFTPLSSGYEGVFHECEYGGVKQKWLLVRSEQAAKRETHTLSKRMHKQAEQARKSFKQLSQKIFACEGDAQKSLEEWKKKQILCDVEGQVEKVPVFAGKGRPKKNENPIRIDYQITGRLFTPLARRQAALEQLGLFIIASNDMSEALTMDKMLSTYKSQQSVEKGFRFLKSPDFLTNAIFLKKPERIEALLMVMTVCLMVYAALEHQIRKQLVEQEQYFPDMKYKPHQKPTARWVFQCFQGITIMYINQDTEIVANLEDRNHTIIDCLGYHYQKIYS</sequence>
<dbReference type="RefSeq" id="WP_268073897.1">
    <property type="nucleotide sequence ID" value="NZ_CP109965.1"/>
</dbReference>
<proteinExistence type="predicted"/>
<accession>A0ABY7AJ70</accession>
<dbReference type="PANTHER" id="PTHR34614:SF2">
    <property type="entry name" value="TRANSPOSASE IS4-LIKE DOMAIN-CONTAINING PROTEIN"/>
    <property type="match status" value="1"/>
</dbReference>
<name>A0ABY7AJ70_9ALTE</name>
<dbReference type="Pfam" id="PF14104">
    <property type="entry name" value="DUF4277"/>
    <property type="match status" value="1"/>
</dbReference>
<dbReference type="SUPFAM" id="SSF53098">
    <property type="entry name" value="Ribonuclease H-like"/>
    <property type="match status" value="1"/>
</dbReference>
<evidence type="ECO:0000313" key="3">
    <source>
        <dbReference type="EMBL" id="WAJ69613.1"/>
    </source>
</evidence>
<dbReference type="Pfam" id="PF01609">
    <property type="entry name" value="DDE_Tnp_1"/>
    <property type="match status" value="1"/>
</dbReference>
<dbReference type="InterPro" id="IPR047654">
    <property type="entry name" value="IS1634_transpos"/>
</dbReference>
<protein>
    <submittedName>
        <fullName evidence="3">IS1634 family transposase</fullName>
    </submittedName>
</protein>
<keyword evidence="4" id="KW-1185">Reference proteome</keyword>